<keyword evidence="2" id="KW-0732">Signal</keyword>
<gene>
    <name evidence="4" type="ORF">OG469_31700</name>
</gene>
<dbReference type="EMBL" id="CP108482">
    <property type="protein sequence ID" value="WUS59672.1"/>
    <property type="molecule type" value="Genomic_DNA"/>
</dbReference>
<evidence type="ECO:0000256" key="1">
    <source>
        <dbReference type="SAM" id="MobiDB-lite"/>
    </source>
</evidence>
<protein>
    <submittedName>
        <fullName evidence="4">Polysaccharide deacetylase family protein</fullName>
    </submittedName>
</protein>
<feature type="compositionally biased region" description="Low complexity" evidence="1">
    <location>
        <begin position="31"/>
        <end position="74"/>
    </location>
</feature>
<dbReference type="InterPro" id="IPR050248">
    <property type="entry name" value="Polysacc_deacetylase_ArnD"/>
</dbReference>
<accession>A0ABZ1WFL0</accession>
<dbReference type="InterPro" id="IPR011330">
    <property type="entry name" value="Glyco_hydro/deAcase_b/a-brl"/>
</dbReference>
<keyword evidence="5" id="KW-1185">Reference proteome</keyword>
<feature type="domain" description="NodB homology" evidence="3">
    <location>
        <begin position="122"/>
        <end position="315"/>
    </location>
</feature>
<dbReference type="PROSITE" id="PS51677">
    <property type="entry name" value="NODB"/>
    <property type="match status" value="1"/>
</dbReference>
<sequence>MPPSRRELLAALACAALTGCQASGGGGTGAGATAPVRPAGSGASAPGTSAPAAPDGSTIDGSTPDAPATDGPPGSADPPPGAASRAGAVARADLVSRYGQAEPTSWGFDGPGVLSRLAADDGAIALTFDACGGPQGNGYDEALIGFLRERRVPATLFLNSRWIDANPPVFRALAADPLFEIANHGTRHCPLSVSGRSAYDIPGTRDVGEVVDEITGNRAKLTELLGHPPRFFRSGTAYLDDVAARIVSDLGEHFAGFTVNGDGGATFTAGQVHDAVTAAGPGAIVLAHMNHPAAGTAAGIATAVPRLLDEGRRFVRLSDAAP</sequence>
<dbReference type="Gene3D" id="3.20.20.370">
    <property type="entry name" value="Glycoside hydrolase/deacetylase"/>
    <property type="match status" value="1"/>
</dbReference>
<dbReference type="PROSITE" id="PS51257">
    <property type="entry name" value="PROKAR_LIPOPROTEIN"/>
    <property type="match status" value="1"/>
</dbReference>
<dbReference type="SUPFAM" id="SSF88713">
    <property type="entry name" value="Glycoside hydrolase/deacetylase"/>
    <property type="match status" value="1"/>
</dbReference>
<name>A0ABZ1WFL0_9ACTN</name>
<evidence type="ECO:0000313" key="4">
    <source>
        <dbReference type="EMBL" id="WUS59672.1"/>
    </source>
</evidence>
<dbReference type="RefSeq" id="WP_329494220.1">
    <property type="nucleotide sequence ID" value="NZ_CP108460.1"/>
</dbReference>
<organism evidence="4 5">
    <name type="scientific">Kitasatospora herbaricolor</name>
    <dbReference type="NCBI Taxonomy" id="68217"/>
    <lineage>
        <taxon>Bacteria</taxon>
        <taxon>Bacillati</taxon>
        <taxon>Actinomycetota</taxon>
        <taxon>Actinomycetes</taxon>
        <taxon>Kitasatosporales</taxon>
        <taxon>Streptomycetaceae</taxon>
        <taxon>Kitasatospora</taxon>
    </lineage>
</organism>
<dbReference type="Pfam" id="PF01522">
    <property type="entry name" value="Polysacc_deac_1"/>
    <property type="match status" value="1"/>
</dbReference>
<dbReference type="Proteomes" id="UP001432014">
    <property type="component" value="Chromosome"/>
</dbReference>
<dbReference type="InterPro" id="IPR006311">
    <property type="entry name" value="TAT_signal"/>
</dbReference>
<feature type="region of interest" description="Disordered" evidence="1">
    <location>
        <begin position="23"/>
        <end position="88"/>
    </location>
</feature>
<evidence type="ECO:0000256" key="2">
    <source>
        <dbReference type="SAM" id="SignalP"/>
    </source>
</evidence>
<evidence type="ECO:0000313" key="5">
    <source>
        <dbReference type="Proteomes" id="UP001432014"/>
    </source>
</evidence>
<reference evidence="4 5" key="1">
    <citation type="submission" date="2022-10" db="EMBL/GenBank/DDBJ databases">
        <title>The complete genomes of actinobacterial strains from the NBC collection.</title>
        <authorList>
            <person name="Joergensen T.S."/>
            <person name="Alvarez Arevalo M."/>
            <person name="Sterndorff E.B."/>
            <person name="Faurdal D."/>
            <person name="Vuksanovic O."/>
            <person name="Mourched A.-S."/>
            <person name="Charusanti P."/>
            <person name="Shaw S."/>
            <person name="Blin K."/>
            <person name="Weber T."/>
        </authorList>
    </citation>
    <scope>NUCLEOTIDE SEQUENCE [LARGE SCALE GENOMIC DNA]</scope>
    <source>
        <strain evidence="4 5">NBC_01247</strain>
    </source>
</reference>
<dbReference type="PANTHER" id="PTHR10587:SF134">
    <property type="entry name" value="SECRETED PROTEIN"/>
    <property type="match status" value="1"/>
</dbReference>
<feature type="signal peptide" evidence="2">
    <location>
        <begin position="1"/>
        <end position="22"/>
    </location>
</feature>
<dbReference type="InterPro" id="IPR002509">
    <property type="entry name" value="NODB_dom"/>
</dbReference>
<proteinExistence type="predicted"/>
<feature type="chain" id="PRO_5045309211" evidence="2">
    <location>
        <begin position="23"/>
        <end position="322"/>
    </location>
</feature>
<dbReference type="PROSITE" id="PS51318">
    <property type="entry name" value="TAT"/>
    <property type="match status" value="1"/>
</dbReference>
<dbReference type="PANTHER" id="PTHR10587">
    <property type="entry name" value="GLYCOSYL TRANSFERASE-RELATED"/>
    <property type="match status" value="1"/>
</dbReference>
<evidence type="ECO:0000259" key="3">
    <source>
        <dbReference type="PROSITE" id="PS51677"/>
    </source>
</evidence>